<dbReference type="GO" id="GO:0032133">
    <property type="term" value="C:chromosome passenger complex"/>
    <property type="evidence" value="ECO:0007669"/>
    <property type="project" value="TreeGrafter"/>
</dbReference>
<evidence type="ECO:0000256" key="5">
    <source>
        <dbReference type="ARBA" id="ARBA00022829"/>
    </source>
</evidence>
<evidence type="ECO:0000313" key="10">
    <source>
        <dbReference type="Proteomes" id="UP000038045"/>
    </source>
</evidence>
<name>A0A0N5A1M2_PARTI</name>
<evidence type="ECO:0000259" key="9">
    <source>
        <dbReference type="Pfam" id="PF03941"/>
    </source>
</evidence>
<sequence length="532" mass="61097">MPPKTRTRRNAKAQNNEEENIFLNKLTSSNCIINDSLVTFGDILPPYGERIKCANQIMEIYDDIYDDQFSQKLRQISLHRDNLKELIKNADKDIKIPITPKRGKNVSKIAQAFEKIEQRKEMREKNLFASGDASFTANEEIKPGLVLALRSRFNNANCTKNVAGPSNATVESTLLLSQKRTRNTAERAALLAEQDNNLRRADHKKQDLLKQKAEKTKKEREEKARLVEERKRQKEMEREEKLRIAREREEKIKEFQQKTTPTRNNCFKTPKSTVLRPKHALREDIVNETLEHDLEKTQHRGADGNKTPVLIPDQSMCNSTIYQTPIARKRKSDMSQAISYGCSTLKTQCVLFDDENVTPEALNVSDSRNTTKDMFQKFEEEFKSAEPVEDMFLSPAQPPRLLEDTVISTVEYAVTPDKKPLPSTDECYNIADLSEGDGTDDEDKPRKKIPSWARTDKLKTSLLQQTSDFRTYESIQKILGKPKPFVVERIFKNSKYTRASSAMWTSPLSNPRRANAVYYQLSDSIAETSHLD</sequence>
<dbReference type="GO" id="GO:0051310">
    <property type="term" value="P:metaphase chromosome alignment"/>
    <property type="evidence" value="ECO:0007669"/>
    <property type="project" value="TreeGrafter"/>
</dbReference>
<feature type="domain" description="Inner centromere protein ARK-binding" evidence="9">
    <location>
        <begin position="433"/>
        <end position="491"/>
    </location>
</feature>
<keyword evidence="6" id="KW-0206">Cytoskeleton</keyword>
<proteinExistence type="inferred from homology"/>
<keyword evidence="4" id="KW-0963">Cytoplasm</keyword>
<dbReference type="WBParaSite" id="PTRK_0001552100.1">
    <property type="protein sequence ID" value="PTRK_0001552100.1"/>
    <property type="gene ID" value="PTRK_0001552100"/>
</dbReference>
<evidence type="ECO:0000256" key="4">
    <source>
        <dbReference type="ARBA" id="ARBA00022490"/>
    </source>
</evidence>
<accession>A0A0N5A1M2</accession>
<dbReference type="InterPro" id="IPR005635">
    <property type="entry name" value="Inner_centromere_prot_ARK-bd"/>
</dbReference>
<dbReference type="GO" id="GO:0005634">
    <property type="term" value="C:nucleus"/>
    <property type="evidence" value="ECO:0007669"/>
    <property type="project" value="UniProtKB-SubCell"/>
</dbReference>
<feature type="compositionally biased region" description="Basic and acidic residues" evidence="8">
    <location>
        <begin position="196"/>
        <end position="225"/>
    </location>
</feature>
<keyword evidence="5" id="KW-0159">Chromosome partition</keyword>
<organism evidence="10 11">
    <name type="scientific">Parastrongyloides trichosuri</name>
    <name type="common">Possum-specific nematode worm</name>
    <dbReference type="NCBI Taxonomy" id="131310"/>
    <lineage>
        <taxon>Eukaryota</taxon>
        <taxon>Metazoa</taxon>
        <taxon>Ecdysozoa</taxon>
        <taxon>Nematoda</taxon>
        <taxon>Chromadorea</taxon>
        <taxon>Rhabditida</taxon>
        <taxon>Tylenchina</taxon>
        <taxon>Panagrolaimomorpha</taxon>
        <taxon>Strongyloidoidea</taxon>
        <taxon>Strongyloididae</taxon>
        <taxon>Parastrongyloides</taxon>
    </lineage>
</organism>
<dbReference type="AlphaFoldDB" id="A0A0N5A1M2"/>
<dbReference type="GO" id="GO:0000776">
    <property type="term" value="C:kinetochore"/>
    <property type="evidence" value="ECO:0007669"/>
    <property type="project" value="TreeGrafter"/>
</dbReference>
<evidence type="ECO:0000256" key="6">
    <source>
        <dbReference type="ARBA" id="ARBA00023212"/>
    </source>
</evidence>
<keyword evidence="7" id="KW-0539">Nucleus</keyword>
<protein>
    <submittedName>
        <fullName evidence="11">INCENP_ARK-bind domain-containing protein</fullName>
    </submittedName>
</protein>
<evidence type="ECO:0000256" key="1">
    <source>
        <dbReference type="ARBA" id="ARBA00004123"/>
    </source>
</evidence>
<dbReference type="Proteomes" id="UP000038045">
    <property type="component" value="Unplaced"/>
</dbReference>
<dbReference type="PANTHER" id="PTHR13142:SF1">
    <property type="entry name" value="INNER CENTROMERE PROTEIN"/>
    <property type="match status" value="1"/>
</dbReference>
<dbReference type="STRING" id="131310.A0A0N5A1M2"/>
<dbReference type="GO" id="GO:0051257">
    <property type="term" value="P:meiotic spindle midzone assembly"/>
    <property type="evidence" value="ECO:0007669"/>
    <property type="project" value="TreeGrafter"/>
</dbReference>
<comment type="subcellular location">
    <subcellularLocation>
        <location evidence="2">Cytoplasm</location>
        <location evidence="2">Cytoskeleton</location>
        <location evidence="2">Spindle</location>
    </subcellularLocation>
    <subcellularLocation>
        <location evidence="1">Nucleus</location>
    </subcellularLocation>
</comment>
<keyword evidence="10" id="KW-1185">Reference proteome</keyword>
<dbReference type="Pfam" id="PF03941">
    <property type="entry name" value="INCENP_ARK-bind"/>
    <property type="match status" value="1"/>
</dbReference>
<feature type="region of interest" description="Disordered" evidence="8">
    <location>
        <begin position="194"/>
        <end position="225"/>
    </location>
</feature>
<reference evidence="11" key="1">
    <citation type="submission" date="2017-02" db="UniProtKB">
        <authorList>
            <consortium name="WormBaseParasite"/>
        </authorList>
    </citation>
    <scope>IDENTIFICATION</scope>
</reference>
<evidence type="ECO:0000256" key="8">
    <source>
        <dbReference type="SAM" id="MobiDB-lite"/>
    </source>
</evidence>
<dbReference type="GO" id="GO:1990385">
    <property type="term" value="C:meiotic spindle midzone"/>
    <property type="evidence" value="ECO:0007669"/>
    <property type="project" value="TreeGrafter"/>
</dbReference>
<evidence type="ECO:0000313" key="11">
    <source>
        <dbReference type="WBParaSite" id="PTRK_0001552100.1"/>
    </source>
</evidence>
<comment type="similarity">
    <text evidence="3">Belongs to the INCENP family.</text>
</comment>
<dbReference type="GO" id="GO:0030496">
    <property type="term" value="C:midbody"/>
    <property type="evidence" value="ECO:0007669"/>
    <property type="project" value="TreeGrafter"/>
</dbReference>
<evidence type="ECO:0000256" key="7">
    <source>
        <dbReference type="ARBA" id="ARBA00023242"/>
    </source>
</evidence>
<dbReference type="GO" id="GO:0000281">
    <property type="term" value="P:mitotic cytokinesis"/>
    <property type="evidence" value="ECO:0007669"/>
    <property type="project" value="TreeGrafter"/>
</dbReference>
<dbReference type="PANTHER" id="PTHR13142">
    <property type="entry name" value="INNER CENTROMERE PROTEIN"/>
    <property type="match status" value="1"/>
</dbReference>
<dbReference type="Gene3D" id="1.20.5.2230">
    <property type="match status" value="1"/>
</dbReference>
<evidence type="ECO:0000256" key="2">
    <source>
        <dbReference type="ARBA" id="ARBA00004186"/>
    </source>
</evidence>
<evidence type="ECO:0000256" key="3">
    <source>
        <dbReference type="ARBA" id="ARBA00010042"/>
    </source>
</evidence>